<organism evidence="5 6">
    <name type="scientific">Paeniroseomonas aquatica</name>
    <dbReference type="NCBI Taxonomy" id="373043"/>
    <lineage>
        <taxon>Bacteria</taxon>
        <taxon>Pseudomonadati</taxon>
        <taxon>Pseudomonadota</taxon>
        <taxon>Alphaproteobacteria</taxon>
        <taxon>Acetobacterales</taxon>
        <taxon>Acetobacteraceae</taxon>
        <taxon>Paeniroseomonas</taxon>
    </lineage>
</organism>
<dbReference type="EMBL" id="JAUFPN010000305">
    <property type="protein sequence ID" value="MDN3568767.1"/>
    <property type="molecule type" value="Genomic_DNA"/>
</dbReference>
<dbReference type="SMART" id="SM00404">
    <property type="entry name" value="PTPc_motif"/>
    <property type="match status" value="1"/>
</dbReference>
<dbReference type="InterPro" id="IPR022778">
    <property type="entry name" value="CDKN3"/>
</dbReference>
<evidence type="ECO:0000313" key="5">
    <source>
        <dbReference type="EMBL" id="MDN3568767.1"/>
    </source>
</evidence>
<reference evidence="6" key="1">
    <citation type="journal article" date="2019" name="Int. J. Syst. Evol. Microbiol.">
        <title>The Global Catalogue of Microorganisms (GCM) 10K type strain sequencing project: providing services to taxonomists for standard genome sequencing and annotation.</title>
        <authorList>
            <consortium name="The Broad Institute Genomics Platform"/>
            <consortium name="The Broad Institute Genome Sequencing Center for Infectious Disease"/>
            <person name="Wu L."/>
            <person name="Ma J."/>
        </authorList>
    </citation>
    <scope>NUCLEOTIDE SEQUENCE [LARGE SCALE GENOMIC DNA]</scope>
    <source>
        <strain evidence="6">CECT 7131</strain>
    </source>
</reference>
<keyword evidence="6" id="KW-1185">Reference proteome</keyword>
<sequence length="193" mass="20136">MSPAAGPRTSLTDPLLIKSVAAPGGGSIGMTLCPGKRQAVAASGAWVRDLALDLAEVRKWGAVAVLTLMEQAELAKYGVAGLGKAVKNLGMEWHHAPIRDVDIPGPAFEVCWPGAGAQLRAHLSEGRKVLLHCRGGLGRTGTIAARLLAELGVPAADAVRRIRKTRPGAIETPEQEAYALAIRAISNTTRSSP</sequence>
<evidence type="ECO:0000259" key="4">
    <source>
        <dbReference type="PROSITE" id="PS50056"/>
    </source>
</evidence>
<dbReference type="InterPro" id="IPR016130">
    <property type="entry name" value="Tyr_Pase_AS"/>
</dbReference>
<dbReference type="InterPro" id="IPR003595">
    <property type="entry name" value="Tyr_Pase_cat"/>
</dbReference>
<dbReference type="Proteomes" id="UP001529369">
    <property type="component" value="Unassembled WGS sequence"/>
</dbReference>
<protein>
    <recommendedName>
        <fullName evidence="1">protein-tyrosine-phosphatase</fullName>
        <ecNumber evidence="1">3.1.3.48</ecNumber>
    </recommendedName>
</protein>
<proteinExistence type="predicted"/>
<dbReference type="InterPro" id="IPR050561">
    <property type="entry name" value="PTP"/>
</dbReference>
<dbReference type="RefSeq" id="WP_290320887.1">
    <property type="nucleotide sequence ID" value="NZ_JAUFPN010000305.1"/>
</dbReference>
<comment type="caution">
    <text evidence="5">The sequence shown here is derived from an EMBL/GenBank/DDBJ whole genome shotgun (WGS) entry which is preliminary data.</text>
</comment>
<dbReference type="EC" id="3.1.3.48" evidence="1"/>
<keyword evidence="3" id="KW-0904">Protein phosphatase</keyword>
<dbReference type="InterPro" id="IPR000387">
    <property type="entry name" value="Tyr_Pase_dom"/>
</dbReference>
<keyword evidence="2" id="KW-0378">Hydrolase</keyword>
<dbReference type="PANTHER" id="PTHR23339">
    <property type="entry name" value="TYROSINE SPECIFIC PROTEIN PHOSPHATASE AND DUAL SPECIFICITY PROTEIN PHOSPHATASE"/>
    <property type="match status" value="1"/>
</dbReference>
<evidence type="ECO:0000256" key="1">
    <source>
        <dbReference type="ARBA" id="ARBA00013064"/>
    </source>
</evidence>
<dbReference type="Gene3D" id="3.90.190.10">
    <property type="entry name" value="Protein tyrosine phosphatase superfamily"/>
    <property type="match status" value="1"/>
</dbReference>
<dbReference type="PRINTS" id="PR00700">
    <property type="entry name" value="PRTYPHPHTASE"/>
</dbReference>
<dbReference type="SUPFAM" id="SSF52799">
    <property type="entry name" value="(Phosphotyrosine protein) phosphatases II"/>
    <property type="match status" value="1"/>
</dbReference>
<accession>A0ABT8AG84</accession>
<dbReference type="CDD" id="cd14505">
    <property type="entry name" value="CDKN3-like"/>
    <property type="match status" value="1"/>
</dbReference>
<feature type="domain" description="Tyrosine specific protein phosphatases" evidence="4">
    <location>
        <begin position="124"/>
        <end position="177"/>
    </location>
</feature>
<evidence type="ECO:0000313" key="6">
    <source>
        <dbReference type="Proteomes" id="UP001529369"/>
    </source>
</evidence>
<evidence type="ECO:0000256" key="2">
    <source>
        <dbReference type="ARBA" id="ARBA00022801"/>
    </source>
</evidence>
<dbReference type="InterPro" id="IPR029021">
    <property type="entry name" value="Prot-tyrosine_phosphatase-like"/>
</dbReference>
<dbReference type="GO" id="GO:0004860">
    <property type="term" value="F:protein kinase inhibitor activity"/>
    <property type="evidence" value="ECO:0007669"/>
    <property type="project" value="UniProtKB-KW"/>
</dbReference>
<dbReference type="Pfam" id="PF05706">
    <property type="entry name" value="CDKN3"/>
    <property type="match status" value="1"/>
</dbReference>
<keyword evidence="5" id="KW-0649">Protein kinase inhibitor</keyword>
<dbReference type="InterPro" id="IPR000242">
    <property type="entry name" value="PTP_cat"/>
</dbReference>
<name>A0ABT8AG84_9PROT</name>
<gene>
    <name evidence="5" type="ORF">QWZ14_30695</name>
</gene>
<dbReference type="PROSITE" id="PS50056">
    <property type="entry name" value="TYR_PHOSPHATASE_2"/>
    <property type="match status" value="1"/>
</dbReference>
<dbReference type="PROSITE" id="PS00383">
    <property type="entry name" value="TYR_PHOSPHATASE_1"/>
    <property type="match status" value="1"/>
</dbReference>
<evidence type="ECO:0000256" key="3">
    <source>
        <dbReference type="ARBA" id="ARBA00022912"/>
    </source>
</evidence>